<feature type="non-terminal residue" evidence="1">
    <location>
        <position position="1"/>
    </location>
</feature>
<protein>
    <submittedName>
        <fullName evidence="1">Uncharacterized protein</fullName>
    </submittedName>
</protein>
<evidence type="ECO:0000313" key="1">
    <source>
        <dbReference type="EMBL" id="GAH19044.1"/>
    </source>
</evidence>
<name>X1EPL9_9ZZZZ</name>
<proteinExistence type="predicted"/>
<dbReference type="AlphaFoldDB" id="X1EPL9"/>
<accession>X1EPL9</accession>
<reference evidence="1" key="1">
    <citation type="journal article" date="2014" name="Front. Microbiol.">
        <title>High frequency of phylogenetically diverse reductive dehalogenase-homologous genes in deep subseafloor sedimentary metagenomes.</title>
        <authorList>
            <person name="Kawai M."/>
            <person name="Futagami T."/>
            <person name="Toyoda A."/>
            <person name="Takaki Y."/>
            <person name="Nishi S."/>
            <person name="Hori S."/>
            <person name="Arai W."/>
            <person name="Tsubouchi T."/>
            <person name="Morono Y."/>
            <person name="Uchiyama I."/>
            <person name="Ito T."/>
            <person name="Fujiyama A."/>
            <person name="Inagaki F."/>
            <person name="Takami H."/>
        </authorList>
    </citation>
    <scope>NUCLEOTIDE SEQUENCE</scope>
    <source>
        <strain evidence="1">Expedition CK06-06</strain>
    </source>
</reference>
<gene>
    <name evidence="1" type="ORF">S03H2_08631</name>
</gene>
<comment type="caution">
    <text evidence="1">The sequence shown here is derived from an EMBL/GenBank/DDBJ whole genome shotgun (WGS) entry which is preliminary data.</text>
</comment>
<organism evidence="1">
    <name type="scientific">marine sediment metagenome</name>
    <dbReference type="NCBI Taxonomy" id="412755"/>
    <lineage>
        <taxon>unclassified sequences</taxon>
        <taxon>metagenomes</taxon>
        <taxon>ecological metagenomes</taxon>
    </lineage>
</organism>
<dbReference type="EMBL" id="BARU01004227">
    <property type="protein sequence ID" value="GAH19044.1"/>
    <property type="molecule type" value="Genomic_DNA"/>
</dbReference>
<sequence>RDNIMELRKKILATHIGSRPVVFFVTQINLRHDIHHCYPNPLNTVHMPRFYSYFNGMKFQRLGGYDGIRLPLEYKGITLKPYYWFHCHFKADMDHFLRSGLSTWEKLHNFQEFPSLESYMLHIAKTKYGTNDLKVACKIYMEKTFFPKLEEYDPKKYIPYSSHVLKNFK</sequence>